<dbReference type="InterPro" id="IPR019734">
    <property type="entry name" value="TPR_rpt"/>
</dbReference>
<evidence type="ECO:0000259" key="2">
    <source>
        <dbReference type="Pfam" id="PF05057"/>
    </source>
</evidence>
<protein>
    <recommendedName>
        <fullName evidence="2">DUF676 domain-containing protein</fullName>
    </recommendedName>
</protein>
<dbReference type="PANTHER" id="PTHR46082">
    <property type="entry name" value="ATP/GTP-BINDING PROTEIN-RELATED"/>
    <property type="match status" value="1"/>
</dbReference>
<proteinExistence type="inferred from homology"/>
<dbReference type="Gene3D" id="1.25.40.10">
    <property type="entry name" value="Tetratricopeptide repeat domain"/>
    <property type="match status" value="2"/>
</dbReference>
<dbReference type="Proteomes" id="UP000800200">
    <property type="component" value="Unassembled WGS sequence"/>
</dbReference>
<feature type="domain" description="DUF676" evidence="2">
    <location>
        <begin position="170"/>
        <end position="254"/>
    </location>
</feature>
<dbReference type="SUPFAM" id="SSF53474">
    <property type="entry name" value="alpha/beta-Hydrolases"/>
    <property type="match status" value="1"/>
</dbReference>
<dbReference type="Gene3D" id="3.40.50.300">
    <property type="entry name" value="P-loop containing nucleotide triphosphate hydrolases"/>
    <property type="match status" value="1"/>
</dbReference>
<dbReference type="InterPro" id="IPR029058">
    <property type="entry name" value="AB_hydrolase_fold"/>
</dbReference>
<gene>
    <name evidence="3" type="ORF">K469DRAFT_715560</name>
</gene>
<keyword evidence="4" id="KW-1185">Reference proteome</keyword>
<dbReference type="SUPFAM" id="SSF48452">
    <property type="entry name" value="TPR-like"/>
    <property type="match status" value="3"/>
</dbReference>
<evidence type="ECO:0000313" key="4">
    <source>
        <dbReference type="Proteomes" id="UP000800200"/>
    </source>
</evidence>
<dbReference type="SMART" id="SM00028">
    <property type="entry name" value="TPR"/>
    <property type="match status" value="5"/>
</dbReference>
<dbReference type="EMBL" id="ML994659">
    <property type="protein sequence ID" value="KAF2180317.1"/>
    <property type="molecule type" value="Genomic_DNA"/>
</dbReference>
<reference evidence="3" key="1">
    <citation type="journal article" date="2020" name="Stud. Mycol.">
        <title>101 Dothideomycetes genomes: a test case for predicting lifestyles and emergence of pathogens.</title>
        <authorList>
            <person name="Haridas S."/>
            <person name="Albert R."/>
            <person name="Binder M."/>
            <person name="Bloem J."/>
            <person name="Labutti K."/>
            <person name="Salamov A."/>
            <person name="Andreopoulos B."/>
            <person name="Baker S."/>
            <person name="Barry K."/>
            <person name="Bills G."/>
            <person name="Bluhm B."/>
            <person name="Cannon C."/>
            <person name="Castanera R."/>
            <person name="Culley D."/>
            <person name="Daum C."/>
            <person name="Ezra D."/>
            <person name="Gonzalez J."/>
            <person name="Henrissat B."/>
            <person name="Kuo A."/>
            <person name="Liang C."/>
            <person name="Lipzen A."/>
            <person name="Lutzoni F."/>
            <person name="Magnuson J."/>
            <person name="Mondo S."/>
            <person name="Nolan M."/>
            <person name="Ohm R."/>
            <person name="Pangilinan J."/>
            <person name="Park H.-J."/>
            <person name="Ramirez L."/>
            <person name="Alfaro M."/>
            <person name="Sun H."/>
            <person name="Tritt A."/>
            <person name="Yoshinaga Y."/>
            <person name="Zwiers L.-H."/>
            <person name="Turgeon B."/>
            <person name="Goodwin S."/>
            <person name="Spatafora J."/>
            <person name="Crous P."/>
            <person name="Grigoriev I."/>
        </authorList>
    </citation>
    <scope>NUCLEOTIDE SEQUENCE</scope>
    <source>
        <strain evidence="3">CBS 207.26</strain>
    </source>
</reference>
<dbReference type="Pfam" id="PF13424">
    <property type="entry name" value="TPR_12"/>
    <property type="match status" value="3"/>
</dbReference>
<evidence type="ECO:0000256" key="1">
    <source>
        <dbReference type="ARBA" id="ARBA00007920"/>
    </source>
</evidence>
<dbReference type="InterPro" id="IPR011990">
    <property type="entry name" value="TPR-like_helical_dom_sf"/>
</dbReference>
<dbReference type="AlphaFoldDB" id="A0A6A6DLE0"/>
<dbReference type="PANTHER" id="PTHR46082:SF6">
    <property type="entry name" value="AAA+ ATPASE DOMAIN-CONTAINING PROTEIN-RELATED"/>
    <property type="match status" value="1"/>
</dbReference>
<accession>A0A6A6DLE0</accession>
<dbReference type="InterPro" id="IPR007751">
    <property type="entry name" value="DUF676_lipase-like"/>
</dbReference>
<comment type="similarity">
    <text evidence="1">Belongs to the putative lipase ROG1 family.</text>
</comment>
<dbReference type="Pfam" id="PF05057">
    <property type="entry name" value="DUF676"/>
    <property type="match status" value="1"/>
</dbReference>
<dbReference type="InterPro" id="IPR027417">
    <property type="entry name" value="P-loop_NTPase"/>
</dbReference>
<dbReference type="OrthoDB" id="1658288at2759"/>
<organism evidence="3 4">
    <name type="scientific">Zopfia rhizophila CBS 207.26</name>
    <dbReference type="NCBI Taxonomy" id="1314779"/>
    <lineage>
        <taxon>Eukaryota</taxon>
        <taxon>Fungi</taxon>
        <taxon>Dikarya</taxon>
        <taxon>Ascomycota</taxon>
        <taxon>Pezizomycotina</taxon>
        <taxon>Dothideomycetes</taxon>
        <taxon>Dothideomycetes incertae sedis</taxon>
        <taxon>Zopfiaceae</taxon>
        <taxon>Zopfia</taxon>
    </lineage>
</organism>
<sequence>MAARRKGLVYRVTGLPGDQPEDALDARLKTAINDNLLEEEKPNINITTAILPSCYDNEQEKVALVEFRGGLPAFLSELVADPLGDWQVEMDETDISFDCHFFGFTQIYMPKPDAPIVADIIAITGLDGHAYGSWRGKGNLGRMWLRDFLSKDLPCCRTMIYGYNSKLLSHGIDTIMDYGRELLEEIKKVRNTEELRQRPLFFIAHSFGGIILAHCLVKAVQTNEDDHPTISSLYKATYGMLLFATPHKGLVVDDIQTMLAGHDNHPRNALLEQIRIKSDLLAFQLADFKNLIRDRKVVSFYETEQTRQLEFDSEIRRWKRTGDFVTAVDADSALLQLPDHTEEKIPLDADHSMIVKFNTKNDRGYTSARDKLRQFELDAPSVVAARFLRVQTRPKPSSMVPFQRDSAFVGREDILAKICGKHKQAASQNHSRVALVGLGGVGKSQIAIEYAYRVRESASQTWVFWVHASNAARFEQAFREIAIKIQLPGRDDPKVDILRLVYNWLCDERNGRWLIILDNADDDRVFSSYPADLGGVGQAKEQPGGAMPLASFLPQTANGWILVTSRDLRTAVNLVGVRRNIIWVEPMAEEDALALLKTRVSIGEYCEGDARALVQALEGIPLAVTHAAAYIGVREPRITVSAYLELFRESEENQAYLLNIQEARDLRRDGSVPDAVITTWQISFEQIRATNSAAADLLSLMAMFDRQGIPEHLLYNGKSRLQFEDAVAPLTSFSLVRMQTRKQVRQQLGEQSFEMHSLVQLSTKKWLELHQRVDKWQKVSLRIMATAFPNGQYGTWAACQQLLPHARKVLSYPSDNEQVIINRARVADNTAWYLRHMGEYAAAEGMSRSAMKARETILGPEHLDTLTSINKLGSVLERQGKYEEAGAMHRQALEGYEKVLGPEHPDTLTSVSQLGSVLSRQGRYEEAEAMHRQALEGYEKVLGPEHPDTLTSVSQLGSVLERQGKYEEAEAMHRRALEGYEKVLGPEHPDTLTSVSQLGLVLESQGKYEEAEAMHRRDLEGYEKVLGPEHPHTLTSVSHLGSVLSRQGKYEGAEAMHRRDLEGSEKVLGPEHPDTLTSVYHLAFLFHQQQQYEAALELYKRAYSGYKQTLGPGHPTTIACFDHWSSLIREMKHA</sequence>
<dbReference type="Pfam" id="PF13374">
    <property type="entry name" value="TPR_10"/>
    <property type="match status" value="1"/>
</dbReference>
<dbReference type="Gene3D" id="3.40.50.1820">
    <property type="entry name" value="alpha/beta hydrolase"/>
    <property type="match status" value="1"/>
</dbReference>
<dbReference type="SUPFAM" id="SSF52540">
    <property type="entry name" value="P-loop containing nucleoside triphosphate hydrolases"/>
    <property type="match status" value="1"/>
</dbReference>
<evidence type="ECO:0000313" key="3">
    <source>
        <dbReference type="EMBL" id="KAF2180317.1"/>
    </source>
</evidence>
<name>A0A6A6DLE0_9PEZI</name>
<dbReference type="PRINTS" id="PR00381">
    <property type="entry name" value="KINESINLIGHT"/>
</dbReference>
<dbReference type="NCBIfam" id="NF040586">
    <property type="entry name" value="FxSxx_TPR"/>
    <property type="match status" value="1"/>
</dbReference>
<dbReference type="InterPro" id="IPR053137">
    <property type="entry name" value="NLR-like"/>
</dbReference>